<proteinExistence type="predicted"/>
<accession>A0ABP3LG41</accession>
<dbReference type="InterPro" id="IPR051172">
    <property type="entry name" value="Chlamydia_OmcB"/>
</dbReference>
<dbReference type="InterPro" id="IPR001434">
    <property type="entry name" value="OmcB-like_DUF11"/>
</dbReference>
<feature type="chain" id="PRO_5046688299" description="DUF11 domain-containing protein" evidence="1">
    <location>
        <begin position="34"/>
        <end position="774"/>
    </location>
</feature>
<dbReference type="InterPro" id="IPR013783">
    <property type="entry name" value="Ig-like_fold"/>
</dbReference>
<sequence length="774" mass="77961">MRPPPRLPRTLPPLLGTLLSLLALLGGASAQQAFGTRYANTATNGDIVLIGNVNFHCLTVAPATATQITACNTARSGGTATNNGVYMQAIDTDTDAATSNSSSATLTLGSGSSVLFAGLYWSGISTSATNRAAVRLATPVTAGSSVALTATRTSVIGSNYQSFADVTALLQAGGSGTYTVGNIASTAGTNSWAGWTLVVAYRNATQPTRNLAVFDGFLQASDPAAPVDIAVSGFITPSVGTVRSTIGVVAYDGDRGSQEGSAATPQGSLRFGPTTATLNTVSNTVNPVNDVFNSTISTTTGVAGGGTDVTGGRTPAFTNTLGVDTDTFTPNTPLPNGSTSAVVRVIGTGNDVIFPGVITLATEIFVPNIKDALTKTVTDLNGGPLIPGDTLEYELVIRNQGNDGALNVILTDPIPAGTTYLPGSMTVTGANAGTKTDLAGDDQAEFDAAGNRVVFRVGTGANATLGGSVLPNEESRVRFRVTVNAGTPGGTVIDNTGTVNYRQQTLGTAVSDTSDSDPVAAGDQPARVTVAGPDLGLDKSHTGTFRTGLPGTFTLRVSNAGPAPTAGTVTVTDTLPAGMTAQGFTGSGWTCTLSPLSCVRSDPLSAGSSYPDLTLRVLVNAAGTYTNAASVSGGAEMAAQTGNNGDTDAVTVTALPPEVLLSKTVRNVTRADPSGTTSVALPGDTLEYCIAYRVNGGDAVNFVLRDTAPAQTDPLADAYGAGRSLRLTRAGVVTDLTGAADTDAGSLGGQNVTVTLGSAASGETGSLCFQVRVR</sequence>
<dbReference type="InterPro" id="IPR008966">
    <property type="entry name" value="Adhesion_dom_sf"/>
</dbReference>
<gene>
    <name evidence="3" type="ORF">GCM10008937_04250</name>
</gene>
<dbReference type="Proteomes" id="UP001500191">
    <property type="component" value="Unassembled WGS sequence"/>
</dbReference>
<dbReference type="SUPFAM" id="SSF49401">
    <property type="entry name" value="Bacterial adhesins"/>
    <property type="match status" value="1"/>
</dbReference>
<feature type="signal peptide" evidence="1">
    <location>
        <begin position="1"/>
        <end position="33"/>
    </location>
</feature>
<evidence type="ECO:0000313" key="4">
    <source>
        <dbReference type="Proteomes" id="UP001500191"/>
    </source>
</evidence>
<reference evidence="4" key="1">
    <citation type="journal article" date="2019" name="Int. J. Syst. Evol. Microbiol.">
        <title>The Global Catalogue of Microorganisms (GCM) 10K type strain sequencing project: providing services to taxonomists for standard genome sequencing and annotation.</title>
        <authorList>
            <consortium name="The Broad Institute Genomics Platform"/>
            <consortium name="The Broad Institute Genome Sequencing Center for Infectious Disease"/>
            <person name="Wu L."/>
            <person name="Ma J."/>
        </authorList>
    </citation>
    <scope>NUCLEOTIDE SEQUENCE [LARGE SCALE GENOMIC DNA]</scope>
    <source>
        <strain evidence="4">JCM 14368</strain>
    </source>
</reference>
<protein>
    <recommendedName>
        <fullName evidence="2">DUF11 domain-containing protein</fullName>
    </recommendedName>
</protein>
<name>A0ABP3LG41_9DEIO</name>
<dbReference type="Gene3D" id="2.60.40.740">
    <property type="match status" value="1"/>
</dbReference>
<feature type="domain" description="DUF11" evidence="2">
    <location>
        <begin position="534"/>
        <end position="647"/>
    </location>
</feature>
<feature type="domain" description="DUF11" evidence="2">
    <location>
        <begin position="373"/>
        <end position="438"/>
    </location>
</feature>
<dbReference type="EMBL" id="BAAADB010000003">
    <property type="protein sequence ID" value="GAA0500082.1"/>
    <property type="molecule type" value="Genomic_DNA"/>
</dbReference>
<dbReference type="PANTHER" id="PTHR34819">
    <property type="entry name" value="LARGE CYSTEINE-RICH PERIPLASMIC PROTEIN OMCB"/>
    <property type="match status" value="1"/>
</dbReference>
<organism evidence="3 4">
    <name type="scientific">Deinococcus depolymerans</name>
    <dbReference type="NCBI Taxonomy" id="392408"/>
    <lineage>
        <taxon>Bacteria</taxon>
        <taxon>Thermotogati</taxon>
        <taxon>Deinococcota</taxon>
        <taxon>Deinococci</taxon>
        <taxon>Deinococcales</taxon>
        <taxon>Deinococcaceae</taxon>
        <taxon>Deinococcus</taxon>
    </lineage>
</organism>
<dbReference type="NCBIfam" id="TIGR01451">
    <property type="entry name" value="B_ant_repeat"/>
    <property type="match status" value="2"/>
</dbReference>
<dbReference type="PANTHER" id="PTHR34819:SF3">
    <property type="entry name" value="CELL SURFACE PROTEIN"/>
    <property type="match status" value="1"/>
</dbReference>
<keyword evidence="1" id="KW-0732">Signal</keyword>
<dbReference type="InterPro" id="IPR047589">
    <property type="entry name" value="DUF11_rpt"/>
</dbReference>
<comment type="caution">
    <text evidence="3">The sequence shown here is derived from an EMBL/GenBank/DDBJ whole genome shotgun (WGS) entry which is preliminary data.</text>
</comment>
<keyword evidence="4" id="KW-1185">Reference proteome</keyword>
<evidence type="ECO:0000259" key="2">
    <source>
        <dbReference type="Pfam" id="PF01345"/>
    </source>
</evidence>
<dbReference type="Gene3D" id="2.60.40.10">
    <property type="entry name" value="Immunoglobulins"/>
    <property type="match status" value="1"/>
</dbReference>
<dbReference type="Pfam" id="PF01345">
    <property type="entry name" value="DUF11"/>
    <property type="match status" value="2"/>
</dbReference>
<evidence type="ECO:0000256" key="1">
    <source>
        <dbReference type="SAM" id="SignalP"/>
    </source>
</evidence>
<dbReference type="RefSeq" id="WP_343755524.1">
    <property type="nucleotide sequence ID" value="NZ_BAAADB010000003.1"/>
</dbReference>
<evidence type="ECO:0000313" key="3">
    <source>
        <dbReference type="EMBL" id="GAA0500082.1"/>
    </source>
</evidence>